<evidence type="ECO:0000313" key="8">
    <source>
        <dbReference type="Proteomes" id="UP000561726"/>
    </source>
</evidence>
<keyword evidence="2 3" id="KW-0810">Translation regulation</keyword>
<comment type="caution">
    <text evidence="5">The sequence shown here is derived from an EMBL/GenBank/DDBJ whole genome shotgun (WGS) entry which is preliminary data.</text>
</comment>
<comment type="similarity">
    <text evidence="3">Belongs to the HPF/YfiA ribosome-associated protein family. Long HPF subfamily.</text>
</comment>
<keyword evidence="7" id="KW-1185">Reference proteome</keyword>
<dbReference type="RefSeq" id="WP_035838784.1">
    <property type="nucleotide sequence ID" value="NZ_JACHBQ010000001.1"/>
</dbReference>
<evidence type="ECO:0000313" key="7">
    <source>
        <dbReference type="Proteomes" id="UP000029864"/>
    </source>
</evidence>
<dbReference type="OrthoDB" id="9794975at2"/>
<accession>A0A099J3Z6</accession>
<reference evidence="5 7" key="1">
    <citation type="submission" date="2014-08" db="EMBL/GenBank/DDBJ databases">
        <authorList>
            <person name="Sisinthy S."/>
        </authorList>
    </citation>
    <scope>NUCLEOTIDE SEQUENCE [LARGE SCALE GENOMIC DNA]</scope>
    <source>
        <strain evidence="5 7">RuG17</strain>
    </source>
</reference>
<dbReference type="GO" id="GO:0043024">
    <property type="term" value="F:ribosomal small subunit binding"/>
    <property type="evidence" value="ECO:0007669"/>
    <property type="project" value="TreeGrafter"/>
</dbReference>
<dbReference type="InterPro" id="IPR032528">
    <property type="entry name" value="Ribosom_S30AE_C"/>
</dbReference>
<dbReference type="eggNOG" id="COG1544">
    <property type="taxonomic scope" value="Bacteria"/>
</dbReference>
<proteinExistence type="inferred from homology"/>
<dbReference type="Proteomes" id="UP000561726">
    <property type="component" value="Unassembled WGS sequence"/>
</dbReference>
<reference evidence="6 8" key="2">
    <citation type="submission" date="2020-08" db="EMBL/GenBank/DDBJ databases">
        <title>Sequencing the genomes of 1000 actinobacteria strains.</title>
        <authorList>
            <person name="Klenk H.-P."/>
        </authorList>
    </citation>
    <scope>NUCLEOTIDE SEQUENCE [LARGE SCALE GENOMIC DNA]</scope>
    <source>
        <strain evidence="6 8">DSM 21065</strain>
    </source>
</reference>
<keyword evidence="1 3" id="KW-0963">Cytoplasm</keyword>
<dbReference type="InterPro" id="IPR050574">
    <property type="entry name" value="HPF/YfiA_ribosome-assoc"/>
</dbReference>
<comment type="function">
    <text evidence="3">Required for dimerization of active 70S ribosomes into 100S ribosomes in stationary phase; 100S ribosomes are translationally inactive and sometimes present during exponential growth.</text>
</comment>
<evidence type="ECO:0000259" key="4">
    <source>
        <dbReference type="Pfam" id="PF16321"/>
    </source>
</evidence>
<dbReference type="SUPFAM" id="SSF69754">
    <property type="entry name" value="Ribosome binding protein Y (YfiA homologue)"/>
    <property type="match status" value="1"/>
</dbReference>
<dbReference type="GO" id="GO:0045900">
    <property type="term" value="P:negative regulation of translational elongation"/>
    <property type="evidence" value="ECO:0007669"/>
    <property type="project" value="TreeGrafter"/>
</dbReference>
<evidence type="ECO:0000313" key="5">
    <source>
        <dbReference type="EMBL" id="KGJ72143.1"/>
    </source>
</evidence>
<organism evidence="5 7">
    <name type="scientific">Cryobacterium roopkundense</name>
    <dbReference type="NCBI Taxonomy" id="1001240"/>
    <lineage>
        <taxon>Bacteria</taxon>
        <taxon>Bacillati</taxon>
        <taxon>Actinomycetota</taxon>
        <taxon>Actinomycetes</taxon>
        <taxon>Micrococcales</taxon>
        <taxon>Microbacteriaceae</taxon>
        <taxon>Cryobacterium</taxon>
    </lineage>
</organism>
<dbReference type="InterPro" id="IPR038416">
    <property type="entry name" value="Ribosom_S30AE_C_sf"/>
</dbReference>
<dbReference type="InterPro" id="IPR036567">
    <property type="entry name" value="RHF-like"/>
</dbReference>
<dbReference type="Gene3D" id="3.30.160.100">
    <property type="entry name" value="Ribosome hibernation promotion factor-like"/>
    <property type="match status" value="1"/>
</dbReference>
<dbReference type="HAMAP" id="MF_00839">
    <property type="entry name" value="HPF"/>
    <property type="match status" value="1"/>
</dbReference>
<sequence length="238" mass="26087">METNIVGRNLGITDRFREYATEKAEKIAGLADKALALEIKVSRHHEKNGAAAGKDRVELTLIGKGPLVRAEADGSDKYAAFDIALGRLLERVRRAKDRKKVHRGGAHRPTSLQEASSVAFSVIDIVPASGETLERVRTGAIPIVAAPAVEAEAEVEVEEDYCPVVIRRKVFAAAPMTVDDALYFMELVGHDFYLFQDAETKRPSVVYRRKGWDYGVIELDDSAEELREAPAAAGVRGN</sequence>
<dbReference type="Gene3D" id="3.30.505.50">
    <property type="entry name" value="Sigma 54 modulation/S30EA ribosomal protein, C-terminal domain"/>
    <property type="match status" value="1"/>
</dbReference>
<dbReference type="FunFam" id="3.30.505.50:FF:000002">
    <property type="entry name" value="Ribosome hibernation promoting factor"/>
    <property type="match status" value="1"/>
</dbReference>
<dbReference type="AlphaFoldDB" id="A0A099J3Z6"/>
<dbReference type="PANTHER" id="PTHR33231:SF1">
    <property type="entry name" value="30S RIBOSOMAL PROTEIN"/>
    <property type="match status" value="1"/>
</dbReference>
<dbReference type="NCBIfam" id="TIGR00741">
    <property type="entry name" value="yfiA"/>
    <property type="match status" value="1"/>
</dbReference>
<dbReference type="InterPro" id="IPR034694">
    <property type="entry name" value="HPF_long/plastid"/>
</dbReference>
<comment type="subunit">
    <text evidence="3">Interacts with 100S ribosomes.</text>
</comment>
<dbReference type="Pfam" id="PF02482">
    <property type="entry name" value="Ribosomal_S30AE"/>
    <property type="match status" value="1"/>
</dbReference>
<dbReference type="GO" id="GO:0022627">
    <property type="term" value="C:cytosolic small ribosomal subunit"/>
    <property type="evidence" value="ECO:0007669"/>
    <property type="project" value="TreeGrafter"/>
</dbReference>
<feature type="domain" description="Sigma 54 modulation/S30EA ribosomal protein C-terminal" evidence="4">
    <location>
        <begin position="163"/>
        <end position="216"/>
    </location>
</feature>
<dbReference type="CDD" id="cd00552">
    <property type="entry name" value="RaiA"/>
    <property type="match status" value="1"/>
</dbReference>
<dbReference type="EMBL" id="JACHBQ010000001">
    <property type="protein sequence ID" value="MBB5642090.1"/>
    <property type="molecule type" value="Genomic_DNA"/>
</dbReference>
<dbReference type="PANTHER" id="PTHR33231">
    <property type="entry name" value="30S RIBOSOMAL PROTEIN"/>
    <property type="match status" value="1"/>
</dbReference>
<comment type="subcellular location">
    <subcellularLocation>
        <location evidence="3">Cytoplasm</location>
    </subcellularLocation>
</comment>
<gene>
    <name evidence="3" type="primary">hpf</name>
    <name evidence="6" type="ORF">BJ997_002638</name>
    <name evidence="5" type="ORF">GY21_17315</name>
</gene>
<evidence type="ECO:0000256" key="2">
    <source>
        <dbReference type="ARBA" id="ARBA00022845"/>
    </source>
</evidence>
<evidence type="ECO:0000256" key="1">
    <source>
        <dbReference type="ARBA" id="ARBA00022490"/>
    </source>
</evidence>
<dbReference type="EMBL" id="JPXF01000094">
    <property type="protein sequence ID" value="KGJ72143.1"/>
    <property type="molecule type" value="Genomic_DNA"/>
</dbReference>
<dbReference type="InterPro" id="IPR003489">
    <property type="entry name" value="RHF/RaiA"/>
</dbReference>
<protein>
    <recommendedName>
        <fullName evidence="3">Ribosome hibernation promoting factor</fullName>
        <shortName evidence="3">HPF</shortName>
    </recommendedName>
</protein>
<evidence type="ECO:0000313" key="6">
    <source>
        <dbReference type="EMBL" id="MBB5642090.1"/>
    </source>
</evidence>
<dbReference type="Proteomes" id="UP000029864">
    <property type="component" value="Unassembled WGS sequence"/>
</dbReference>
<name>A0A099J3Z6_9MICO</name>
<dbReference type="Pfam" id="PF16321">
    <property type="entry name" value="Ribosom_S30AE_C"/>
    <property type="match status" value="1"/>
</dbReference>
<dbReference type="STRING" id="1001240.GY21_17315"/>
<evidence type="ECO:0000256" key="3">
    <source>
        <dbReference type="HAMAP-Rule" id="MF_00839"/>
    </source>
</evidence>